<dbReference type="AlphaFoldDB" id="A0AAD8I8S2"/>
<organism evidence="2 4">
    <name type="scientific">Heracleum sosnowskyi</name>
    <dbReference type="NCBI Taxonomy" id="360622"/>
    <lineage>
        <taxon>Eukaryota</taxon>
        <taxon>Viridiplantae</taxon>
        <taxon>Streptophyta</taxon>
        <taxon>Embryophyta</taxon>
        <taxon>Tracheophyta</taxon>
        <taxon>Spermatophyta</taxon>
        <taxon>Magnoliopsida</taxon>
        <taxon>eudicotyledons</taxon>
        <taxon>Gunneridae</taxon>
        <taxon>Pentapetalae</taxon>
        <taxon>asterids</taxon>
        <taxon>campanulids</taxon>
        <taxon>Apiales</taxon>
        <taxon>Apiaceae</taxon>
        <taxon>Apioideae</taxon>
        <taxon>apioid superclade</taxon>
        <taxon>Tordylieae</taxon>
        <taxon>Tordyliinae</taxon>
        <taxon>Heracleum</taxon>
    </lineage>
</organism>
<dbReference type="EMBL" id="JAUIZM010000006">
    <property type="protein sequence ID" value="KAK1380591.1"/>
    <property type="molecule type" value="Genomic_DNA"/>
</dbReference>
<keyword evidence="4" id="KW-1185">Reference proteome</keyword>
<proteinExistence type="predicted"/>
<dbReference type="SUPFAM" id="SSF55961">
    <property type="entry name" value="Bet v1-like"/>
    <property type="match status" value="1"/>
</dbReference>
<dbReference type="Proteomes" id="UP001237642">
    <property type="component" value="Unassembled WGS sequence"/>
</dbReference>
<dbReference type="InterPro" id="IPR023393">
    <property type="entry name" value="START-like_dom_sf"/>
</dbReference>
<dbReference type="CDD" id="cd07816">
    <property type="entry name" value="Bet_v1-like"/>
    <property type="match status" value="1"/>
</dbReference>
<dbReference type="PANTHER" id="PTHR31907">
    <property type="entry name" value="MLP-LIKE PROTEIN 423"/>
    <property type="match status" value="1"/>
</dbReference>
<evidence type="ECO:0000313" key="4">
    <source>
        <dbReference type="Proteomes" id="UP001237642"/>
    </source>
</evidence>
<protein>
    <submittedName>
        <fullName evidence="2">Kirola</fullName>
    </submittedName>
</protein>
<dbReference type="SMART" id="SM01037">
    <property type="entry name" value="Bet_v_1"/>
    <property type="match status" value="1"/>
</dbReference>
<dbReference type="Gene3D" id="3.30.530.20">
    <property type="match status" value="1"/>
</dbReference>
<reference evidence="2" key="1">
    <citation type="submission" date="2023-02" db="EMBL/GenBank/DDBJ databases">
        <title>Genome of toxic invasive species Heracleum sosnowskyi carries increased number of genes despite the absence of recent whole-genome duplications.</title>
        <authorList>
            <person name="Schelkunov M."/>
            <person name="Shtratnikova V."/>
            <person name="Makarenko M."/>
            <person name="Klepikova A."/>
            <person name="Omelchenko D."/>
            <person name="Novikova G."/>
            <person name="Obukhova E."/>
            <person name="Bogdanov V."/>
            <person name="Penin A."/>
            <person name="Logacheva M."/>
        </authorList>
    </citation>
    <scope>NUCLEOTIDE SEQUENCE</scope>
    <source>
        <strain evidence="2">Hsosn_3</strain>
        <tissue evidence="2">Leaf</tissue>
    </source>
</reference>
<dbReference type="GO" id="GO:0006952">
    <property type="term" value="P:defense response"/>
    <property type="evidence" value="ECO:0007669"/>
    <property type="project" value="InterPro"/>
</dbReference>
<comment type="caution">
    <text evidence="2">The sequence shown here is derived from an EMBL/GenBank/DDBJ whole genome shotgun (WGS) entry which is preliminary data.</text>
</comment>
<name>A0AAD8I8S2_9APIA</name>
<dbReference type="EMBL" id="JAUIZM010000006">
    <property type="protein sequence ID" value="KAK1380594.1"/>
    <property type="molecule type" value="Genomic_DNA"/>
</dbReference>
<evidence type="ECO:0000259" key="1">
    <source>
        <dbReference type="SMART" id="SM01037"/>
    </source>
</evidence>
<dbReference type="Pfam" id="PF00407">
    <property type="entry name" value="Bet_v_1"/>
    <property type="match status" value="1"/>
</dbReference>
<evidence type="ECO:0000313" key="3">
    <source>
        <dbReference type="EMBL" id="KAK1380594.1"/>
    </source>
</evidence>
<feature type="domain" description="Bet v I/Major latex protein" evidence="1">
    <location>
        <begin position="3"/>
        <end position="151"/>
    </location>
</feature>
<evidence type="ECO:0000313" key="2">
    <source>
        <dbReference type="EMBL" id="KAK1380591.1"/>
    </source>
</evidence>
<dbReference type="InterPro" id="IPR051761">
    <property type="entry name" value="MLP-like_ligand-binding"/>
</dbReference>
<accession>A0AAD8I8S2</accession>
<sequence>MAPLTGKLVSKTKIVSSGDVFHELWSSTPHHVANISPEKVQGCDLHEGDFGKAGSIICWRYVHEGKKKIAKQVIETIDEENKSITFKMLEGDLMELYKSFLITIHVDTKGEDNLVTWTLDYEKLHENVEDPNSFMEFLIHLTKDIESHHLQ</sequence>
<dbReference type="InterPro" id="IPR000916">
    <property type="entry name" value="Bet_v_I/MLP"/>
</dbReference>
<gene>
    <name evidence="2" type="ORF">POM88_027335</name>
    <name evidence="3" type="ORF">POM88_027338</name>
</gene>
<reference evidence="2" key="2">
    <citation type="submission" date="2023-05" db="EMBL/GenBank/DDBJ databases">
        <authorList>
            <person name="Schelkunov M.I."/>
        </authorList>
    </citation>
    <scope>NUCLEOTIDE SEQUENCE</scope>
    <source>
        <strain evidence="2">Hsosn_3</strain>
        <tissue evidence="2">Leaf</tissue>
    </source>
</reference>